<dbReference type="EMBL" id="FQTV01000004">
    <property type="protein sequence ID" value="SHE95424.1"/>
    <property type="molecule type" value="Genomic_DNA"/>
</dbReference>
<proteinExistence type="predicted"/>
<dbReference type="Proteomes" id="UP000184509">
    <property type="component" value="Unassembled WGS sequence"/>
</dbReference>
<accession>A0A1M4XPA4</accession>
<dbReference type="RefSeq" id="WP_073399826.1">
    <property type="nucleotide sequence ID" value="NZ_FQTV01000004.1"/>
</dbReference>
<evidence type="ECO:0000313" key="2">
    <source>
        <dbReference type="Proteomes" id="UP000184509"/>
    </source>
</evidence>
<gene>
    <name evidence="1" type="ORF">SAMN05444405_10493</name>
</gene>
<name>A0A1M4XPA4_9BACE</name>
<organism evidence="1 2">
    <name type="scientific">Bacteroides luti</name>
    <dbReference type="NCBI Taxonomy" id="1297750"/>
    <lineage>
        <taxon>Bacteria</taxon>
        <taxon>Pseudomonadati</taxon>
        <taxon>Bacteroidota</taxon>
        <taxon>Bacteroidia</taxon>
        <taxon>Bacteroidales</taxon>
        <taxon>Bacteroidaceae</taxon>
        <taxon>Bacteroides</taxon>
    </lineage>
</organism>
<dbReference type="AlphaFoldDB" id="A0A1M4XPA4"/>
<sequence>MKKTIFSSKDKEAIIAKVVEFNKKYTNGGITNSDDAYCRLLSARSITEAICDFNEYFIDSVPFIVDAINKSDYPDFQKKIMISGLHTETATRTFLDRQNENLVFLDSLLYELINN</sequence>
<dbReference type="STRING" id="1297750.SAMN05444405_10493"/>
<reference evidence="1 2" key="1">
    <citation type="submission" date="2016-11" db="EMBL/GenBank/DDBJ databases">
        <authorList>
            <person name="Jaros S."/>
            <person name="Januszkiewicz K."/>
            <person name="Wedrychowicz H."/>
        </authorList>
    </citation>
    <scope>NUCLEOTIDE SEQUENCE [LARGE SCALE GENOMIC DNA]</scope>
    <source>
        <strain evidence="1 2">DSM 26991</strain>
    </source>
</reference>
<evidence type="ECO:0000313" key="1">
    <source>
        <dbReference type="EMBL" id="SHE95424.1"/>
    </source>
</evidence>
<protein>
    <submittedName>
        <fullName evidence="1">Uncharacterized protein</fullName>
    </submittedName>
</protein>
<keyword evidence="2" id="KW-1185">Reference proteome</keyword>